<evidence type="ECO:0000256" key="5">
    <source>
        <dbReference type="HAMAP-Rule" id="MF_03043"/>
    </source>
</evidence>
<name>A0A9N9XRK7_PHYSR</name>
<dbReference type="PANTHER" id="PTHR46064:SF1">
    <property type="entry name" value="QUEUINE TRNA-RIBOSYLTRANSFERASE ACCESSORY SUBUNIT 2"/>
    <property type="match status" value="1"/>
</dbReference>
<keyword evidence="8" id="KW-1185">Reference proteome</keyword>
<dbReference type="Proteomes" id="UP001153712">
    <property type="component" value="Chromosome 4"/>
</dbReference>
<dbReference type="PANTHER" id="PTHR46064">
    <property type="entry name" value="QUEUINE TRNA-RIBOSYLTRANSFERASE ACCESSORY SUBUNIT 2"/>
    <property type="match status" value="1"/>
</dbReference>
<feature type="binding site" evidence="5">
    <location>
        <position position="356"/>
    </location>
    <ligand>
        <name>Zn(2+)</name>
        <dbReference type="ChEBI" id="CHEBI:29105"/>
    </ligand>
</feature>
<feature type="binding site" evidence="5">
    <location>
        <position position="325"/>
    </location>
    <ligand>
        <name>Zn(2+)</name>
        <dbReference type="ChEBI" id="CHEBI:29105"/>
    </ligand>
</feature>
<dbReference type="GO" id="GO:0046872">
    <property type="term" value="F:metal ion binding"/>
    <property type="evidence" value="ECO:0007669"/>
    <property type="project" value="UniProtKB-KW"/>
</dbReference>
<evidence type="ECO:0000256" key="1">
    <source>
        <dbReference type="ARBA" id="ARBA00022490"/>
    </source>
</evidence>
<feature type="binding site" evidence="5">
    <location>
        <position position="330"/>
    </location>
    <ligand>
        <name>Zn(2+)</name>
        <dbReference type="ChEBI" id="CHEBI:29105"/>
    </ligand>
</feature>
<dbReference type="Pfam" id="PF01702">
    <property type="entry name" value="TGT"/>
    <property type="match status" value="1"/>
</dbReference>
<comment type="subcellular location">
    <subcellularLocation>
        <location evidence="5">Cytoplasm</location>
    </subcellularLocation>
</comment>
<dbReference type="SUPFAM" id="SSF51713">
    <property type="entry name" value="tRNA-guanine transglycosylase"/>
    <property type="match status" value="1"/>
</dbReference>
<evidence type="ECO:0000313" key="7">
    <source>
        <dbReference type="EMBL" id="CAG9861635.1"/>
    </source>
</evidence>
<dbReference type="EMBL" id="OU900097">
    <property type="protein sequence ID" value="CAG9861635.1"/>
    <property type="molecule type" value="Genomic_DNA"/>
</dbReference>
<keyword evidence="1 5" id="KW-0963">Cytoplasm</keyword>
<evidence type="ECO:0000256" key="2">
    <source>
        <dbReference type="ARBA" id="ARBA00022694"/>
    </source>
</evidence>
<comment type="function">
    <text evidence="5">Non-catalytic subunit of the queuine tRNA-ribosyltransferase (TGT) that catalyzes the base-exchange of a guanine (G) residue with queuine (Q) at position 34 (anticodon wobble position) in tRNAs with GU(N) anticodons (tRNA-Asp, -Asn, -His and -Tyr), resulting in the hypermodified nucleoside queuosine (7-(((4,5-cis-dihydroxy-2-cyclopenten-1-yl)amino)methyl)-7-deazaguanosine).</text>
</comment>
<evidence type="ECO:0000313" key="8">
    <source>
        <dbReference type="Proteomes" id="UP001153712"/>
    </source>
</evidence>
<evidence type="ECO:0000259" key="6">
    <source>
        <dbReference type="Pfam" id="PF01702"/>
    </source>
</evidence>
<dbReference type="NCBIfam" id="TIGR00449">
    <property type="entry name" value="tgt_general"/>
    <property type="match status" value="1"/>
</dbReference>
<dbReference type="GO" id="GO:0008479">
    <property type="term" value="F:tRNA-guanosine(34) queuine transglycosylase activity"/>
    <property type="evidence" value="ECO:0007669"/>
    <property type="project" value="UniProtKB-UniRule"/>
</dbReference>
<dbReference type="Gene3D" id="3.20.20.105">
    <property type="entry name" value="Queuine tRNA-ribosyltransferase-like"/>
    <property type="match status" value="1"/>
</dbReference>
<evidence type="ECO:0000256" key="3">
    <source>
        <dbReference type="ARBA" id="ARBA00022723"/>
    </source>
</evidence>
<keyword evidence="4 5" id="KW-0862">Zinc</keyword>
<organism evidence="7 8">
    <name type="scientific">Phyllotreta striolata</name>
    <name type="common">Striped flea beetle</name>
    <name type="synonym">Crioceris striolata</name>
    <dbReference type="NCBI Taxonomy" id="444603"/>
    <lineage>
        <taxon>Eukaryota</taxon>
        <taxon>Metazoa</taxon>
        <taxon>Ecdysozoa</taxon>
        <taxon>Arthropoda</taxon>
        <taxon>Hexapoda</taxon>
        <taxon>Insecta</taxon>
        <taxon>Pterygota</taxon>
        <taxon>Neoptera</taxon>
        <taxon>Endopterygota</taxon>
        <taxon>Coleoptera</taxon>
        <taxon>Polyphaga</taxon>
        <taxon>Cucujiformia</taxon>
        <taxon>Chrysomeloidea</taxon>
        <taxon>Chrysomelidae</taxon>
        <taxon>Galerucinae</taxon>
        <taxon>Alticini</taxon>
        <taxon>Phyllotreta</taxon>
    </lineage>
</organism>
<dbReference type="InterPro" id="IPR028592">
    <property type="entry name" value="QTRTD1"/>
</dbReference>
<dbReference type="InterPro" id="IPR036511">
    <property type="entry name" value="TGT-like_sf"/>
</dbReference>
<comment type="similarity">
    <text evidence="5">Belongs to the queuine tRNA-ribosyltransferase family. QTRT2 subfamily.</text>
</comment>
<feature type="domain" description="tRNA-guanine(15) transglycosylase-like" evidence="6">
    <location>
        <begin position="13"/>
        <end position="363"/>
    </location>
</feature>
<comment type="subunit">
    <text evidence="5">Heterodimer of a catalytic subunit and an accessory subunit.</text>
</comment>
<proteinExistence type="inferred from homology"/>
<feature type="binding site" evidence="5">
    <location>
        <position position="327"/>
    </location>
    <ligand>
        <name>Zn(2+)</name>
        <dbReference type="ChEBI" id="CHEBI:29105"/>
    </ligand>
</feature>
<reference evidence="7" key="1">
    <citation type="submission" date="2022-01" db="EMBL/GenBank/DDBJ databases">
        <authorList>
            <person name="King R."/>
        </authorList>
    </citation>
    <scope>NUCLEOTIDE SEQUENCE</scope>
</reference>
<dbReference type="GO" id="GO:0005737">
    <property type="term" value="C:cytoplasm"/>
    <property type="evidence" value="ECO:0007669"/>
    <property type="project" value="UniProtKB-SubCell"/>
</dbReference>
<evidence type="ECO:0000256" key="4">
    <source>
        <dbReference type="ARBA" id="ARBA00022833"/>
    </source>
</evidence>
<dbReference type="HAMAP" id="MF_03043">
    <property type="entry name" value="QTRT2"/>
    <property type="match status" value="1"/>
</dbReference>
<accession>A0A9N9XRK7</accession>
<protein>
    <recommendedName>
        <fullName evidence="5">Queuine tRNA-ribosyltransferase accessory subunit 2</fullName>
    </recommendedName>
    <alternativeName>
        <fullName evidence="5">Queuine tRNA-ribosyltransferase domain-containing protein 1</fullName>
    </alternativeName>
</protein>
<dbReference type="InterPro" id="IPR002616">
    <property type="entry name" value="tRNA_ribo_trans-like"/>
</dbReference>
<dbReference type="InterPro" id="IPR050852">
    <property type="entry name" value="Queuine_tRNA-ribosyltrfase"/>
</dbReference>
<gene>
    <name evidence="7" type="ORF">PHYEVI_LOCUS7970</name>
</gene>
<comment type="cofactor">
    <cofactor evidence="5">
        <name>Zn(2+)</name>
        <dbReference type="ChEBI" id="CHEBI:29105"/>
    </cofactor>
    <text evidence="5">Binds 1 zinc ion per subunit.</text>
</comment>
<sequence length="371" mass="42250">MKFDIVTSGGRAPRLGVLRAIERRPDVEIETPLALLHTQGGHIPHVAHELLKLVSDEPQILQISLVSVHCFRETLEHFRGRVPDLPGGRDSLTCLTLHDPSNLTKQGHHVSDKVPIWTKYGKVLYNAEMYMNIVENFKPDMYYLLSDGDTNKTSPEKRVSKAVENTINLTRQCLERHRKSEILKNKFVMAPIAGGYCLRSREKSIAALSKEISSVSGFLIDGLHNNGPEVEFLPVEELKEVVEYVVRRLPEDKLVSVQGCWNPLSVIKLVRLGVDMFDTSYCRILTERSSALTFNIEESDDEENYEINLRDVKFSEDFNPIFDGCLCLSCTKYSKAYIHHLLTMQELLAPVLIMIHNIHHYLRKARLFGAI</sequence>
<dbReference type="AlphaFoldDB" id="A0A9N9XRK7"/>
<keyword evidence="2 5" id="KW-0819">tRNA processing</keyword>
<keyword evidence="3 5" id="KW-0479">Metal-binding</keyword>
<dbReference type="GO" id="GO:0006400">
    <property type="term" value="P:tRNA modification"/>
    <property type="evidence" value="ECO:0007669"/>
    <property type="project" value="InterPro"/>
</dbReference>
<dbReference type="OrthoDB" id="27601at2759"/>